<dbReference type="STRING" id="238.BBD35_15525"/>
<keyword evidence="1" id="KW-0472">Membrane</keyword>
<evidence type="ECO:0000313" key="2">
    <source>
        <dbReference type="EMBL" id="OOH96020.1"/>
    </source>
</evidence>
<dbReference type="Proteomes" id="UP000188947">
    <property type="component" value="Unassembled WGS sequence"/>
</dbReference>
<keyword evidence="3" id="KW-1185">Reference proteome</keyword>
<organism evidence="2 3">
    <name type="scientific">Elizabethkingia meningoseptica</name>
    <name type="common">Chryseobacterium meningosepticum</name>
    <dbReference type="NCBI Taxonomy" id="238"/>
    <lineage>
        <taxon>Bacteria</taxon>
        <taxon>Pseudomonadati</taxon>
        <taxon>Bacteroidota</taxon>
        <taxon>Flavobacteriia</taxon>
        <taxon>Flavobacteriales</taxon>
        <taxon>Weeksellaceae</taxon>
        <taxon>Elizabethkingia</taxon>
    </lineage>
</organism>
<name>A0A1V3U1R0_ELIME</name>
<dbReference type="OrthoDB" id="111691at2"/>
<sequence>MEKEIHLLQKKHHKKRGKTLTKKITGWLHLWLGLVSGLIVFVVVLSGTLFVFCDEIIDLMAGSHKYVAYQQGEKKIPAEVLVAQFNKAHQEEGRKAFYIDDYKAPDRSFRIASGIKRGGFSYTYINPYTGEELGHTMSYRFFYVVAHIHSQLLLGGFGKTVVGIASIIFLIQLIGGLILWWPQKWTKATRTSSFKFKRGVKWKRRNYDLHNVLGFYVVIPALFVTITGLIMAYEVLESFTQKTFGGVSATEARKISKKYEPAFVEDKSFITMQEAIDLMQAKFPDVKQIRVSFFGGEKDTTYSLLAGKFIGLKSAVGSHNMTMDKYTGKEIILPEVFENHEKIEHTNFDLHVGYWGGYIGKTITFIVGIICSSLPVTGVLIWWGRRNKKKPAVIAK</sequence>
<evidence type="ECO:0000256" key="1">
    <source>
        <dbReference type="SAM" id="Phobius"/>
    </source>
</evidence>
<dbReference type="RefSeq" id="WP_016199570.1">
    <property type="nucleotide sequence ID" value="NZ_CP014338.1"/>
</dbReference>
<keyword evidence="1" id="KW-1133">Transmembrane helix</keyword>
<dbReference type="Pfam" id="PF03929">
    <property type="entry name" value="PepSY_TM"/>
    <property type="match status" value="1"/>
</dbReference>
<gene>
    <name evidence="2" type="ORF">BMF97_06585</name>
</gene>
<evidence type="ECO:0000313" key="3">
    <source>
        <dbReference type="Proteomes" id="UP000188947"/>
    </source>
</evidence>
<dbReference type="KEGG" id="emg:BBD33_13225"/>
<dbReference type="AlphaFoldDB" id="A0A1V3U1R0"/>
<reference evidence="2 3" key="1">
    <citation type="submission" date="2016-11" db="EMBL/GenBank/DDBJ databases">
        <title>Genome sequence and comparative genomic analysis of clinical strain Elizabethkingia meningoseptica 61421 PRCM.</title>
        <authorList>
            <person name="Wang M."/>
            <person name="Hu S."/>
            <person name="Cao L."/>
            <person name="Jiang T."/>
            <person name="Zhou Y."/>
            <person name="Ming D."/>
        </authorList>
    </citation>
    <scope>NUCLEOTIDE SEQUENCE [LARGE SCALE GENOMIC DNA]</scope>
    <source>
        <strain evidence="2 3">61421 PRCM</strain>
    </source>
</reference>
<keyword evidence="1" id="KW-0812">Transmembrane</keyword>
<dbReference type="PANTHER" id="PTHR34219">
    <property type="entry name" value="IRON-REGULATED INNER MEMBRANE PROTEIN-RELATED"/>
    <property type="match status" value="1"/>
</dbReference>
<feature type="transmembrane region" description="Helical" evidence="1">
    <location>
        <begin position="161"/>
        <end position="181"/>
    </location>
</feature>
<dbReference type="EMBL" id="MPOG01000008">
    <property type="protein sequence ID" value="OOH96020.1"/>
    <property type="molecule type" value="Genomic_DNA"/>
</dbReference>
<accession>A0A1V3U1R0</accession>
<feature type="transmembrane region" description="Helical" evidence="1">
    <location>
        <begin position="24"/>
        <end position="52"/>
    </location>
</feature>
<feature type="transmembrane region" description="Helical" evidence="1">
    <location>
        <begin position="213"/>
        <end position="233"/>
    </location>
</feature>
<dbReference type="GeneID" id="48545458"/>
<comment type="caution">
    <text evidence="2">The sequence shown here is derived from an EMBL/GenBank/DDBJ whole genome shotgun (WGS) entry which is preliminary data.</text>
</comment>
<feature type="transmembrane region" description="Helical" evidence="1">
    <location>
        <begin position="363"/>
        <end position="383"/>
    </location>
</feature>
<dbReference type="InterPro" id="IPR005625">
    <property type="entry name" value="PepSY-ass_TM"/>
</dbReference>
<protein>
    <submittedName>
        <fullName evidence="2">Permease</fullName>
    </submittedName>
</protein>
<dbReference type="eggNOG" id="COG3182">
    <property type="taxonomic scope" value="Bacteria"/>
</dbReference>
<proteinExistence type="predicted"/>